<proteinExistence type="predicted"/>
<keyword evidence="1" id="KW-0812">Transmembrane</keyword>
<name>A0ABX8WG61_9HYPH</name>
<dbReference type="RefSeq" id="WP_220305458.1">
    <property type="nucleotide sequence ID" value="NZ_CP080590.1"/>
</dbReference>
<reference evidence="2 3" key="1">
    <citation type="submission" date="2021-08" db="EMBL/GenBank/DDBJ databases">
        <title>Devosia salina sp. nov., isolated from the South China Sea sediment.</title>
        <authorList>
            <person name="Zhou Z."/>
        </authorList>
    </citation>
    <scope>NUCLEOTIDE SEQUENCE [LARGE SCALE GENOMIC DNA]</scope>
    <source>
        <strain evidence="2 3">SCS-3</strain>
    </source>
</reference>
<organism evidence="2 3">
    <name type="scientific">Devosia salina</name>
    <dbReference type="NCBI Taxonomy" id="2860336"/>
    <lineage>
        <taxon>Bacteria</taxon>
        <taxon>Pseudomonadati</taxon>
        <taxon>Pseudomonadota</taxon>
        <taxon>Alphaproteobacteria</taxon>
        <taxon>Hyphomicrobiales</taxon>
        <taxon>Devosiaceae</taxon>
        <taxon>Devosia</taxon>
    </lineage>
</organism>
<dbReference type="Proteomes" id="UP000825799">
    <property type="component" value="Chromosome"/>
</dbReference>
<evidence type="ECO:0008006" key="4">
    <source>
        <dbReference type="Google" id="ProtNLM"/>
    </source>
</evidence>
<keyword evidence="3" id="KW-1185">Reference proteome</keyword>
<sequence length="77" mass="8709">MNKASFPWNWYWLTLGVIAVITFGPAALFLVAIPTNRIDWAYTGFFGFFWYSLPIGLTLSGVWLAALCLHLARSQPK</sequence>
<keyword evidence="1" id="KW-1133">Transmembrane helix</keyword>
<feature type="transmembrane region" description="Helical" evidence="1">
    <location>
        <begin position="12"/>
        <end position="33"/>
    </location>
</feature>
<protein>
    <recommendedName>
        <fullName evidence="4">DUF3311 domain-containing protein</fullName>
    </recommendedName>
</protein>
<dbReference type="EMBL" id="CP080590">
    <property type="protein sequence ID" value="QYO76996.1"/>
    <property type="molecule type" value="Genomic_DNA"/>
</dbReference>
<evidence type="ECO:0000313" key="3">
    <source>
        <dbReference type="Proteomes" id="UP000825799"/>
    </source>
</evidence>
<evidence type="ECO:0000313" key="2">
    <source>
        <dbReference type="EMBL" id="QYO76996.1"/>
    </source>
</evidence>
<accession>A0ABX8WG61</accession>
<keyword evidence="1" id="KW-0472">Membrane</keyword>
<evidence type="ECO:0000256" key="1">
    <source>
        <dbReference type="SAM" id="Phobius"/>
    </source>
</evidence>
<gene>
    <name evidence="2" type="ORF">K1X15_20960</name>
</gene>
<feature type="transmembrane region" description="Helical" evidence="1">
    <location>
        <begin position="48"/>
        <end position="72"/>
    </location>
</feature>